<accession>A0A6B0RGB5</accession>
<dbReference type="AlphaFoldDB" id="A0A6B0RGB5"/>
<evidence type="ECO:0000313" key="2">
    <source>
        <dbReference type="Proteomes" id="UP000322234"/>
    </source>
</evidence>
<dbReference type="EMBL" id="VBQZ03000051">
    <property type="protein sequence ID" value="MXQ89045.1"/>
    <property type="molecule type" value="Genomic_DNA"/>
</dbReference>
<comment type="caution">
    <text evidence="1">The sequence shown here is derived from an EMBL/GenBank/DDBJ whole genome shotgun (WGS) entry which is preliminary data.</text>
</comment>
<protein>
    <submittedName>
        <fullName evidence="1">Uncharacterized protein</fullName>
    </submittedName>
</protein>
<sequence length="210" mass="23837">MSRQYVQETSCYAEGFRKGAASTGPITGVTFMGKPVTAAQRKSKFIFFDMYLKASHEFLAPINYYDGTLSAGKLIGLFKQDEIHLLYIYEGYSHRRVNSGLESAGGEMRPVGLEEEWFDEGDFSAASIFKICPHMVLDRFDFWPQFFIPLWRSNVGKVSLNLAAILFTVSIHKAKILLSMPRKKERLREVTQLIQNVDFSIVCCHSNVAD</sequence>
<reference evidence="1" key="1">
    <citation type="submission" date="2019-10" db="EMBL/GenBank/DDBJ databases">
        <title>The sequence and de novo assembly of the wild yak genome.</title>
        <authorList>
            <person name="Liu Y."/>
        </authorList>
    </citation>
    <scope>NUCLEOTIDE SEQUENCE [LARGE SCALE GENOMIC DNA]</scope>
    <source>
        <strain evidence="1">WY2019</strain>
    </source>
</reference>
<gene>
    <name evidence="1" type="ORF">E5288_WYG019953</name>
</gene>
<dbReference type="Proteomes" id="UP000322234">
    <property type="component" value="Unassembled WGS sequence"/>
</dbReference>
<proteinExistence type="predicted"/>
<evidence type="ECO:0000313" key="1">
    <source>
        <dbReference type="EMBL" id="MXQ89045.1"/>
    </source>
</evidence>
<organism evidence="1 2">
    <name type="scientific">Bos mutus</name>
    <name type="common">wild yak</name>
    <dbReference type="NCBI Taxonomy" id="72004"/>
    <lineage>
        <taxon>Eukaryota</taxon>
        <taxon>Metazoa</taxon>
        <taxon>Chordata</taxon>
        <taxon>Craniata</taxon>
        <taxon>Vertebrata</taxon>
        <taxon>Euteleostomi</taxon>
        <taxon>Mammalia</taxon>
        <taxon>Eutheria</taxon>
        <taxon>Laurasiatheria</taxon>
        <taxon>Artiodactyla</taxon>
        <taxon>Ruminantia</taxon>
        <taxon>Pecora</taxon>
        <taxon>Bovidae</taxon>
        <taxon>Bovinae</taxon>
        <taxon>Bos</taxon>
    </lineage>
</organism>
<keyword evidence="2" id="KW-1185">Reference proteome</keyword>
<name>A0A6B0RGB5_9CETA</name>